<feature type="domain" description="GH16" evidence="2">
    <location>
        <begin position="3"/>
        <end position="258"/>
    </location>
</feature>
<gene>
    <name evidence="3" type="ORF">JKG68_31155</name>
</gene>
<dbReference type="SUPFAM" id="SSF49899">
    <property type="entry name" value="Concanavalin A-like lectins/glucanases"/>
    <property type="match status" value="1"/>
</dbReference>
<dbReference type="CDD" id="cd08023">
    <property type="entry name" value="GH16_laminarinase_like"/>
    <property type="match status" value="1"/>
</dbReference>
<name>A0A936ZJL6_9HYPH</name>
<dbReference type="InterPro" id="IPR050546">
    <property type="entry name" value="Glycosyl_Hydrlase_16"/>
</dbReference>
<evidence type="ECO:0000259" key="2">
    <source>
        <dbReference type="PROSITE" id="PS51762"/>
    </source>
</evidence>
<dbReference type="InterPro" id="IPR001343">
    <property type="entry name" value="Hemolysn_Ca-bd"/>
</dbReference>
<evidence type="ECO:0000313" key="3">
    <source>
        <dbReference type="EMBL" id="MBL0408334.1"/>
    </source>
</evidence>
<dbReference type="PANTHER" id="PTHR10963">
    <property type="entry name" value="GLYCOSYL HYDROLASE-RELATED"/>
    <property type="match status" value="1"/>
</dbReference>
<dbReference type="RefSeq" id="WP_202066188.1">
    <property type="nucleotide sequence ID" value="NZ_JAEQMY010000191.1"/>
</dbReference>
<dbReference type="PROSITE" id="PS51762">
    <property type="entry name" value="GH16_2"/>
    <property type="match status" value="1"/>
</dbReference>
<dbReference type="SUPFAM" id="SSF51120">
    <property type="entry name" value="beta-Roll"/>
    <property type="match status" value="1"/>
</dbReference>
<organism evidence="3 4">
    <name type="scientific">Microvirga aerilata</name>
    <dbReference type="NCBI Taxonomy" id="670292"/>
    <lineage>
        <taxon>Bacteria</taxon>
        <taxon>Pseudomonadati</taxon>
        <taxon>Pseudomonadota</taxon>
        <taxon>Alphaproteobacteria</taxon>
        <taxon>Hyphomicrobiales</taxon>
        <taxon>Methylobacteriaceae</taxon>
        <taxon>Microvirga</taxon>
    </lineage>
</organism>
<keyword evidence="4" id="KW-1185">Reference proteome</keyword>
<sequence>MSVDLSSYKLTFEDEFTGSYLNSQVWGTKYWWGGRSLSSNGEKQYFADRSTAVVQKHPSTDPFKIVADTSQTGDGVLTITASKSPDTSLTDGLPYVSGMINTYGTFSQTYGYFEIKAQVPTGTGLWPAFWMLPQSGNWPPEIDVLELLGKDPKTYYVGAHWSGTGGSHQHQTIAINKGIDLSQSFHTYGTMWTASTISFYLDGVQVHSMATPPGATEPMYLLAGLAVGGTWGGDPDGTTMFPVEFKIDYIKAWALDPLLAYKPTLSGTKGDDTGTNSLIGKSGPDVIFGYEGNDVIEGLGGNDIFSGGDGADTFRFLTSGSGYDIILDFDPLRNDIVQVTKGVAGVKSFAALYRNVTNNAEGDAVLKLASGNTITFDGVTKAKLGYDDFALI</sequence>
<dbReference type="Proteomes" id="UP000605848">
    <property type="component" value="Unassembled WGS sequence"/>
</dbReference>
<dbReference type="GO" id="GO:0005975">
    <property type="term" value="P:carbohydrate metabolic process"/>
    <property type="evidence" value="ECO:0007669"/>
    <property type="project" value="InterPro"/>
</dbReference>
<dbReference type="AlphaFoldDB" id="A0A936ZJL6"/>
<dbReference type="GO" id="GO:0005509">
    <property type="term" value="F:calcium ion binding"/>
    <property type="evidence" value="ECO:0007669"/>
    <property type="project" value="InterPro"/>
</dbReference>
<protein>
    <submittedName>
        <fullName evidence="3">Family 16 glycosylhydrolase</fullName>
    </submittedName>
</protein>
<evidence type="ECO:0000256" key="1">
    <source>
        <dbReference type="ARBA" id="ARBA00006865"/>
    </source>
</evidence>
<dbReference type="Pfam" id="PF00722">
    <property type="entry name" value="Glyco_hydro_16"/>
    <property type="match status" value="1"/>
</dbReference>
<dbReference type="GO" id="GO:0004553">
    <property type="term" value="F:hydrolase activity, hydrolyzing O-glycosyl compounds"/>
    <property type="evidence" value="ECO:0007669"/>
    <property type="project" value="InterPro"/>
</dbReference>
<reference evidence="3" key="1">
    <citation type="submission" date="2021-01" db="EMBL/GenBank/DDBJ databases">
        <title>Microvirga sp.</title>
        <authorList>
            <person name="Kim M.K."/>
        </authorList>
    </citation>
    <scope>NUCLEOTIDE SEQUENCE</scope>
    <source>
        <strain evidence="3">5420S-16</strain>
    </source>
</reference>
<dbReference type="InterPro" id="IPR000757">
    <property type="entry name" value="Beta-glucanase-like"/>
</dbReference>
<dbReference type="Gene3D" id="2.150.10.10">
    <property type="entry name" value="Serralysin-like metalloprotease, C-terminal"/>
    <property type="match status" value="1"/>
</dbReference>
<evidence type="ECO:0000313" key="4">
    <source>
        <dbReference type="Proteomes" id="UP000605848"/>
    </source>
</evidence>
<dbReference type="InterPro" id="IPR011049">
    <property type="entry name" value="Serralysin-like_metalloprot_C"/>
</dbReference>
<dbReference type="InterPro" id="IPR013320">
    <property type="entry name" value="ConA-like_dom_sf"/>
</dbReference>
<dbReference type="PANTHER" id="PTHR10963:SF55">
    <property type="entry name" value="GLYCOSIDE HYDROLASE FAMILY 16 PROTEIN"/>
    <property type="match status" value="1"/>
</dbReference>
<dbReference type="Gene3D" id="2.60.120.200">
    <property type="match status" value="1"/>
</dbReference>
<dbReference type="Pfam" id="PF00353">
    <property type="entry name" value="HemolysinCabind"/>
    <property type="match status" value="1"/>
</dbReference>
<comment type="similarity">
    <text evidence="1">Belongs to the glycosyl hydrolase 16 family.</text>
</comment>
<accession>A0A936ZJL6</accession>
<dbReference type="EMBL" id="JAEQMY010000191">
    <property type="protein sequence ID" value="MBL0408334.1"/>
    <property type="molecule type" value="Genomic_DNA"/>
</dbReference>
<proteinExistence type="inferred from homology"/>
<comment type="caution">
    <text evidence="3">The sequence shown here is derived from an EMBL/GenBank/DDBJ whole genome shotgun (WGS) entry which is preliminary data.</text>
</comment>